<dbReference type="AlphaFoldDB" id="A0AAU0EZW9"/>
<organism evidence="2 3">
    <name type="scientific">Bergeyella porcorum</name>
    <dbReference type="NCBI Taxonomy" id="1735111"/>
    <lineage>
        <taxon>Bacteria</taxon>
        <taxon>Pseudomonadati</taxon>
        <taxon>Bacteroidota</taxon>
        <taxon>Flavobacteriia</taxon>
        <taxon>Flavobacteriales</taxon>
        <taxon>Weeksellaceae</taxon>
        <taxon>Bergeyella</taxon>
    </lineage>
</organism>
<sequence length="151" mass="17039">MKKIKASLIISLFLIFSFLVNACAERDGTINCFPNQIINAQILLNGYPKLLTQQWDYTKGETGTSNRGLIIFFNGSSYTIYDRNAPHLCPDTNTTLEVIKDSDGFLKIYCPKDGAKWLLQNGHANNTQASGIPKRYRYQIDAMTNAMMVFN</sequence>
<dbReference type="RefSeq" id="WP_327985080.1">
    <property type="nucleotide sequence ID" value="NZ_CP136426.1"/>
</dbReference>
<gene>
    <name evidence="2" type="ORF">BPO_0804</name>
</gene>
<evidence type="ECO:0008006" key="4">
    <source>
        <dbReference type="Google" id="ProtNLM"/>
    </source>
</evidence>
<protein>
    <recommendedName>
        <fullName evidence="4">Rieske domain-containing protein</fullName>
    </recommendedName>
</protein>
<dbReference type="KEGG" id="bpor:BPO_0804"/>
<evidence type="ECO:0000313" key="2">
    <source>
        <dbReference type="EMBL" id="WOC51451.1"/>
    </source>
</evidence>
<evidence type="ECO:0000313" key="3">
    <source>
        <dbReference type="Proteomes" id="UP001432059"/>
    </source>
</evidence>
<dbReference type="EMBL" id="CP136426">
    <property type="protein sequence ID" value="WOC51451.1"/>
    <property type="molecule type" value="Genomic_DNA"/>
</dbReference>
<feature type="chain" id="PRO_5044006544" description="Rieske domain-containing protein" evidence="1">
    <location>
        <begin position="23"/>
        <end position="151"/>
    </location>
</feature>
<proteinExistence type="predicted"/>
<evidence type="ECO:0000256" key="1">
    <source>
        <dbReference type="SAM" id="SignalP"/>
    </source>
</evidence>
<keyword evidence="1" id="KW-0732">Signal</keyword>
<keyword evidence="3" id="KW-1185">Reference proteome</keyword>
<dbReference type="Proteomes" id="UP001432059">
    <property type="component" value="Chromosome"/>
</dbReference>
<feature type="signal peptide" evidence="1">
    <location>
        <begin position="1"/>
        <end position="22"/>
    </location>
</feature>
<name>A0AAU0EZW9_9FLAO</name>
<reference evidence="2" key="1">
    <citation type="submission" date="2023-10" db="EMBL/GenBank/DDBJ databases">
        <title>Characterization and whole genome sequencing of a novel strain of Bergeyella porcorum QD2021 isolated from pig.</title>
        <authorList>
            <person name="Liu G."/>
            <person name="Chen C."/>
            <person name="Han X."/>
        </authorList>
    </citation>
    <scope>NUCLEOTIDE SEQUENCE</scope>
    <source>
        <strain evidence="2">QD2021</strain>
    </source>
</reference>
<accession>A0AAU0EZW9</accession>